<dbReference type="AlphaFoldDB" id="A0A4D6FS86"/>
<proteinExistence type="predicted"/>
<sequence>MTVATQGGGAAETTTPRPDTLTISVRFSTGTYVARAKGHKQTASCTENAYRAAERLTEKLGMDPKTLELREHLDQRWIFQTIELVPGEFTHFCHLCPDCGQTHLVPITKDAPHPYCCGRRTLFKGGRHVREVADARS</sequence>
<dbReference type="EMBL" id="CP000744">
    <property type="protein sequence ID" value="QCB64623.1"/>
    <property type="molecule type" value="Genomic_DNA"/>
</dbReference>
<dbReference type="Proteomes" id="UP000001582">
    <property type="component" value="Chromosome"/>
</dbReference>
<evidence type="ECO:0000313" key="1">
    <source>
        <dbReference type="EMBL" id="QCB64623.1"/>
    </source>
</evidence>
<reference evidence="1 2" key="1">
    <citation type="submission" date="2007-06" db="EMBL/GenBank/DDBJ databases">
        <authorList>
            <person name="Dodson R.J."/>
            <person name="Harkins D."/>
            <person name="Paulsen I.T."/>
        </authorList>
    </citation>
    <scope>NUCLEOTIDE SEQUENCE [LARGE SCALE GENOMIC DNA]</scope>
    <source>
        <strain evidence="1 2">PA7</strain>
    </source>
</reference>
<accession>A0A4D6FS86</accession>
<protein>
    <submittedName>
        <fullName evidence="1">Uncharacterized protein</fullName>
    </submittedName>
</protein>
<dbReference type="RefSeq" id="WP_025297579.1">
    <property type="nucleotide sequence ID" value="NC_009656.1"/>
</dbReference>
<evidence type="ECO:0000313" key="2">
    <source>
        <dbReference type="Proteomes" id="UP000001582"/>
    </source>
</evidence>
<organism evidence="1 2">
    <name type="scientific">Pseudomonas paraeruginosa (strain DSM 24068 / PA7)</name>
    <name type="common">Pseudomonas aeruginosa (strain PA7)</name>
    <dbReference type="NCBI Taxonomy" id="381754"/>
    <lineage>
        <taxon>Bacteria</taxon>
        <taxon>Pseudomonadati</taxon>
        <taxon>Pseudomonadota</taxon>
        <taxon>Gammaproteobacteria</taxon>
        <taxon>Pseudomonadales</taxon>
        <taxon>Pseudomonadaceae</taxon>
        <taxon>Pseudomonas</taxon>
        <taxon>Pseudomonas paraeruginosa</taxon>
    </lineage>
</organism>
<gene>
    <name evidence="1" type="ordered locus">PSPA7_6451</name>
</gene>
<dbReference type="KEGG" id="pap:PSPA7_6451"/>
<reference evidence="1 2" key="2">
    <citation type="journal article" date="2010" name="PLoS ONE">
        <title>Complete genome sequence of the multiresistant taxonomic outlier Pseudomonas aeruginosa PA7.</title>
        <authorList>
            <person name="Roy P.H."/>
            <person name="Tetu S.G."/>
            <person name="Larouche A."/>
            <person name="Elbourne L."/>
            <person name="Tremblay S."/>
            <person name="Ren Q."/>
            <person name="Dodson R."/>
            <person name="Harkins D."/>
            <person name="Shay R."/>
            <person name="Watkins K."/>
            <person name="Mahamoud Y."/>
            <person name="Paulsen I.T."/>
        </authorList>
    </citation>
    <scope>NUCLEOTIDE SEQUENCE [LARGE SCALE GENOMIC DNA]</scope>
    <source>
        <strain evidence="1 2">PA7</strain>
    </source>
</reference>
<name>A0A4D6FS86_PSEP7</name>